<keyword evidence="3" id="KW-1185">Reference proteome</keyword>
<dbReference type="Proteomes" id="UP000274637">
    <property type="component" value="Segment"/>
</dbReference>
<evidence type="ECO:0000313" key="3">
    <source>
        <dbReference type="Proteomes" id="UP000274637"/>
    </source>
</evidence>
<feature type="region of interest" description="Disordered" evidence="1">
    <location>
        <begin position="1"/>
        <end position="53"/>
    </location>
</feature>
<sequence length="53" mass="5552">MAAVVRAYRSPRPPGEAGASSCQGYRPRRVDSLYSPTGPRAGAAGECGGRSKW</sequence>
<evidence type="ECO:0000313" key="2">
    <source>
        <dbReference type="EMBL" id="AYD81673.1"/>
    </source>
</evidence>
<accession>A0A386K8X5</accession>
<evidence type="ECO:0000256" key="1">
    <source>
        <dbReference type="SAM" id="MobiDB-lite"/>
    </source>
</evidence>
<protein>
    <submittedName>
        <fullName evidence="2">Uncharacterized protein</fullName>
    </submittedName>
</protein>
<proteinExistence type="predicted"/>
<reference evidence="3" key="1">
    <citation type="submission" date="2018-08" db="EMBL/GenBank/DDBJ databases">
        <authorList>
            <person name="Mousa M."/>
            <person name="Kelsky B.L."/>
            <person name="Goh L.M."/>
            <person name="Shaffer C.D."/>
            <person name="Weston-Hafer K.A."/>
            <person name="Russell D.A."/>
            <person name="Pope W.H."/>
            <person name="Jacobs-Sera D."/>
            <person name="Hendrix R.W."/>
            <person name="Hatfull G.F."/>
        </authorList>
    </citation>
    <scope>NUCLEOTIDE SEQUENCE [LARGE SCALE GENOMIC DNA]</scope>
</reference>
<organism evidence="2 3">
    <name type="scientific">Streptomyces phage Kromp</name>
    <dbReference type="NCBI Taxonomy" id="2315619"/>
    <lineage>
        <taxon>Viruses</taxon>
        <taxon>Duplodnaviria</taxon>
        <taxon>Heunggongvirae</taxon>
        <taxon>Uroviricota</taxon>
        <taxon>Caudoviricetes</taxon>
        <taxon>Krompvirus</taxon>
        <taxon>Krompvirus kromp</taxon>
    </lineage>
</organism>
<dbReference type="EMBL" id="MH744420">
    <property type="protein sequence ID" value="AYD81673.1"/>
    <property type="molecule type" value="Genomic_DNA"/>
</dbReference>
<gene>
    <name evidence="2" type="primary">72</name>
    <name evidence="2" type="ORF">SEA_KROMP_72</name>
</gene>
<name>A0A386K8X5_9CAUD</name>